<evidence type="ECO:0000256" key="6">
    <source>
        <dbReference type="ARBA" id="ARBA00022729"/>
    </source>
</evidence>
<dbReference type="GO" id="GO:0031640">
    <property type="term" value="P:killing of cells of another organism"/>
    <property type="evidence" value="ECO:0007669"/>
    <property type="project" value="UniProtKB-UniRule"/>
</dbReference>
<dbReference type="InterPro" id="IPR039641">
    <property type="entry name" value="LCR"/>
</dbReference>
<evidence type="ECO:0000313" key="11">
    <source>
        <dbReference type="Proteomes" id="UP000712600"/>
    </source>
</evidence>
<accession>A0A8S9QFX7</accession>
<keyword evidence="5 9" id="KW-0295">Fungicide</keyword>
<evidence type="ECO:0000256" key="9">
    <source>
        <dbReference type="RuleBase" id="RU367109"/>
    </source>
</evidence>
<keyword evidence="3 9" id="KW-0964">Secreted</keyword>
<comment type="caution">
    <text evidence="10">The sequence shown here is derived from an EMBL/GenBank/DDBJ whole genome shotgun (WGS) entry which is preliminary data.</text>
</comment>
<evidence type="ECO:0000256" key="3">
    <source>
        <dbReference type="ARBA" id="ARBA00022525"/>
    </source>
</evidence>
<feature type="chain" id="PRO_5035959564" description="Defensin-like protein" evidence="9">
    <location>
        <begin position="27"/>
        <end position="115"/>
    </location>
</feature>
<protein>
    <recommendedName>
        <fullName evidence="9">Defensin-like protein</fullName>
    </recommendedName>
</protein>
<evidence type="ECO:0000256" key="1">
    <source>
        <dbReference type="ARBA" id="ARBA00004613"/>
    </source>
</evidence>
<feature type="signal peptide" evidence="9">
    <location>
        <begin position="1"/>
        <end position="26"/>
    </location>
</feature>
<keyword evidence="7 9" id="KW-0611">Plant defense</keyword>
<reference evidence="10" key="1">
    <citation type="submission" date="2019-12" db="EMBL/GenBank/DDBJ databases">
        <title>Genome sequencing and annotation of Brassica cretica.</title>
        <authorList>
            <person name="Studholme D.J."/>
            <person name="Sarris P."/>
        </authorList>
    </citation>
    <scope>NUCLEOTIDE SEQUENCE</scope>
    <source>
        <strain evidence="10">PFS-109/04</strain>
        <tissue evidence="10">Leaf</tissue>
    </source>
</reference>
<dbReference type="Proteomes" id="UP000712600">
    <property type="component" value="Unassembled WGS sequence"/>
</dbReference>
<keyword evidence="6 9" id="KW-0732">Signal</keyword>
<dbReference type="EMBL" id="QGKX02001290">
    <property type="protein sequence ID" value="KAF3541187.1"/>
    <property type="molecule type" value="Genomic_DNA"/>
</dbReference>
<evidence type="ECO:0000256" key="5">
    <source>
        <dbReference type="ARBA" id="ARBA00022577"/>
    </source>
</evidence>
<comment type="subcellular location">
    <subcellularLocation>
        <location evidence="1 9">Secreted</location>
    </subcellularLocation>
</comment>
<keyword evidence="4 9" id="KW-0929">Antimicrobial</keyword>
<dbReference type="GO" id="GO:0050832">
    <property type="term" value="P:defense response to fungus"/>
    <property type="evidence" value="ECO:0007669"/>
    <property type="project" value="UniProtKB-UniRule"/>
</dbReference>
<sequence>MAKAAFSLVLPIIFIVMFCLVDHNMGCGQYIGPCPVRGTCDQACKARFGPKADGICDFTGTKRCACKYPCMNDKTREEGKEGVDLGQSVYEIYNHNVEVRVSKAGVRARIGFAML</sequence>
<keyword evidence="8" id="KW-1015">Disulfide bond</keyword>
<evidence type="ECO:0000256" key="7">
    <source>
        <dbReference type="ARBA" id="ARBA00022821"/>
    </source>
</evidence>
<dbReference type="PANTHER" id="PTHR36788">
    <property type="entry name" value="DEFENSIN-LIKE PROTEIN 183"/>
    <property type="match status" value="1"/>
</dbReference>
<evidence type="ECO:0000256" key="4">
    <source>
        <dbReference type="ARBA" id="ARBA00022529"/>
    </source>
</evidence>
<dbReference type="PANTHER" id="PTHR36788:SF5">
    <property type="entry name" value="DEFENSIN-LIKE PROTEIN 172"/>
    <property type="match status" value="1"/>
</dbReference>
<dbReference type="GO" id="GO:0005576">
    <property type="term" value="C:extracellular region"/>
    <property type="evidence" value="ECO:0007669"/>
    <property type="project" value="UniProtKB-SubCell"/>
</dbReference>
<evidence type="ECO:0000256" key="8">
    <source>
        <dbReference type="ARBA" id="ARBA00023157"/>
    </source>
</evidence>
<evidence type="ECO:0000256" key="2">
    <source>
        <dbReference type="ARBA" id="ARBA00006722"/>
    </source>
</evidence>
<comment type="similarity">
    <text evidence="2 9">Belongs to the DEFL family.</text>
</comment>
<proteinExistence type="inferred from homology"/>
<dbReference type="AlphaFoldDB" id="A0A8S9QFX7"/>
<gene>
    <name evidence="10" type="ORF">F2Q69_00019883</name>
</gene>
<organism evidence="10 11">
    <name type="scientific">Brassica cretica</name>
    <name type="common">Mustard</name>
    <dbReference type="NCBI Taxonomy" id="69181"/>
    <lineage>
        <taxon>Eukaryota</taxon>
        <taxon>Viridiplantae</taxon>
        <taxon>Streptophyta</taxon>
        <taxon>Embryophyta</taxon>
        <taxon>Tracheophyta</taxon>
        <taxon>Spermatophyta</taxon>
        <taxon>Magnoliopsida</taxon>
        <taxon>eudicotyledons</taxon>
        <taxon>Gunneridae</taxon>
        <taxon>Pentapetalae</taxon>
        <taxon>rosids</taxon>
        <taxon>malvids</taxon>
        <taxon>Brassicales</taxon>
        <taxon>Brassicaceae</taxon>
        <taxon>Brassiceae</taxon>
        <taxon>Brassica</taxon>
    </lineage>
</organism>
<name>A0A8S9QFX7_BRACR</name>
<evidence type="ECO:0000313" key="10">
    <source>
        <dbReference type="EMBL" id="KAF3541187.1"/>
    </source>
</evidence>